<reference evidence="2 3" key="1">
    <citation type="submission" date="2018-08" db="EMBL/GenBank/DDBJ databases">
        <title>A genome reference for cultivated species of the human gut microbiota.</title>
        <authorList>
            <person name="Zou Y."/>
            <person name="Xue W."/>
            <person name="Luo G."/>
        </authorList>
    </citation>
    <scope>NUCLEOTIDE SEQUENCE [LARGE SCALE GENOMIC DNA]</scope>
    <source>
        <strain evidence="2 3">AM28-23</strain>
    </source>
</reference>
<evidence type="ECO:0000256" key="1">
    <source>
        <dbReference type="SAM" id="Phobius"/>
    </source>
</evidence>
<feature type="transmembrane region" description="Helical" evidence="1">
    <location>
        <begin position="141"/>
        <end position="164"/>
    </location>
</feature>
<dbReference type="AlphaFoldDB" id="A0A414J4Y2"/>
<gene>
    <name evidence="2" type="ORF">DW740_09510</name>
</gene>
<feature type="transmembrane region" description="Helical" evidence="1">
    <location>
        <begin position="6"/>
        <end position="27"/>
    </location>
</feature>
<dbReference type="Pfam" id="PF06197">
    <property type="entry name" value="DUF998"/>
    <property type="match status" value="1"/>
</dbReference>
<feature type="transmembrane region" description="Helical" evidence="1">
    <location>
        <begin position="48"/>
        <end position="68"/>
    </location>
</feature>
<proteinExistence type="predicted"/>
<dbReference type="InterPro" id="IPR009339">
    <property type="entry name" value="DUF998"/>
</dbReference>
<feature type="transmembrane region" description="Helical" evidence="1">
    <location>
        <begin position="176"/>
        <end position="198"/>
    </location>
</feature>
<name>A0A414J4Y2_9FIRM</name>
<evidence type="ECO:0000313" key="2">
    <source>
        <dbReference type="EMBL" id="RHE39476.1"/>
    </source>
</evidence>
<organism evidence="2 3">
    <name type="scientific">Blautia obeum</name>
    <dbReference type="NCBI Taxonomy" id="40520"/>
    <lineage>
        <taxon>Bacteria</taxon>
        <taxon>Bacillati</taxon>
        <taxon>Bacillota</taxon>
        <taxon>Clostridia</taxon>
        <taxon>Lachnospirales</taxon>
        <taxon>Lachnospiraceae</taxon>
        <taxon>Blautia</taxon>
    </lineage>
</organism>
<dbReference type="RefSeq" id="WP_118050468.1">
    <property type="nucleotide sequence ID" value="NZ_CABJFK010000007.1"/>
</dbReference>
<keyword evidence="1" id="KW-0472">Membrane</keyword>
<accession>A0A414J4Y2</accession>
<dbReference type="EMBL" id="QSKF01000007">
    <property type="protein sequence ID" value="RHE39476.1"/>
    <property type="molecule type" value="Genomic_DNA"/>
</dbReference>
<sequence>MKILIYIWLITLFMDNLLPLLLARFYPNYEHKEMALSVLGSRQSSVRWIYNVWCILSGIVFCITPYALYQENNNDLAVAIWILLAIYGVGCEIISGFCPLNENRQEDMITKIHGGASAVGFTTLLVVPLLLAILHFQVSEIVVGLISLLCFIAAFVFFCFFIMGEKEKFAKTILRYGGIWQRLILVCCYVPLAVWCVLR</sequence>
<feature type="transmembrane region" description="Helical" evidence="1">
    <location>
        <begin position="112"/>
        <end position="135"/>
    </location>
</feature>
<dbReference type="Proteomes" id="UP000283745">
    <property type="component" value="Unassembled WGS sequence"/>
</dbReference>
<comment type="caution">
    <text evidence="2">The sequence shown here is derived from an EMBL/GenBank/DDBJ whole genome shotgun (WGS) entry which is preliminary data.</text>
</comment>
<protein>
    <submittedName>
        <fullName evidence="2">DUF998 domain-containing protein</fullName>
    </submittedName>
</protein>
<keyword evidence="1" id="KW-0812">Transmembrane</keyword>
<keyword evidence="1" id="KW-1133">Transmembrane helix</keyword>
<feature type="transmembrane region" description="Helical" evidence="1">
    <location>
        <begin position="80"/>
        <end position="100"/>
    </location>
</feature>
<evidence type="ECO:0000313" key="3">
    <source>
        <dbReference type="Proteomes" id="UP000283745"/>
    </source>
</evidence>